<organism evidence="2 3">
    <name type="scientific">Pelagicoccus enzymogenes</name>
    <dbReference type="NCBI Taxonomy" id="2773457"/>
    <lineage>
        <taxon>Bacteria</taxon>
        <taxon>Pseudomonadati</taxon>
        <taxon>Verrucomicrobiota</taxon>
        <taxon>Opitutia</taxon>
        <taxon>Puniceicoccales</taxon>
        <taxon>Pelagicoccaceae</taxon>
        <taxon>Pelagicoccus</taxon>
    </lineage>
</organism>
<dbReference type="RefSeq" id="WP_191619105.1">
    <property type="nucleotide sequence ID" value="NZ_JACYFG010000051.1"/>
</dbReference>
<evidence type="ECO:0000313" key="3">
    <source>
        <dbReference type="Proteomes" id="UP000622317"/>
    </source>
</evidence>
<gene>
    <name evidence="2" type="ORF">IEN85_21230</name>
</gene>
<reference evidence="2" key="1">
    <citation type="submission" date="2020-09" db="EMBL/GenBank/DDBJ databases">
        <title>Pelagicoccus enzymogenes sp. nov. with an EPS production, isolated from marine sediment.</title>
        <authorList>
            <person name="Feng X."/>
        </authorList>
    </citation>
    <scope>NUCLEOTIDE SEQUENCE</scope>
    <source>
        <strain evidence="2">NFK12</strain>
    </source>
</reference>
<name>A0A927FCV2_9BACT</name>
<dbReference type="Proteomes" id="UP000622317">
    <property type="component" value="Unassembled WGS sequence"/>
</dbReference>
<sequence>MKSFSERPTSIRRSARFNGSSQAVNFDGHIVEKIYEFLSFHGQHHRSGTPDVPPLRLHVGQLGGLSHEHGNRPGRAA</sequence>
<dbReference type="AlphaFoldDB" id="A0A927FCV2"/>
<proteinExistence type="predicted"/>
<evidence type="ECO:0000256" key="1">
    <source>
        <dbReference type="SAM" id="MobiDB-lite"/>
    </source>
</evidence>
<accession>A0A927FCV2</accession>
<evidence type="ECO:0000313" key="2">
    <source>
        <dbReference type="EMBL" id="MBD5782036.1"/>
    </source>
</evidence>
<keyword evidence="3" id="KW-1185">Reference proteome</keyword>
<protein>
    <submittedName>
        <fullName evidence="2">Uncharacterized protein</fullName>
    </submittedName>
</protein>
<dbReference type="EMBL" id="JACYFG010000051">
    <property type="protein sequence ID" value="MBD5782036.1"/>
    <property type="molecule type" value="Genomic_DNA"/>
</dbReference>
<comment type="caution">
    <text evidence="2">The sequence shown here is derived from an EMBL/GenBank/DDBJ whole genome shotgun (WGS) entry which is preliminary data.</text>
</comment>
<feature type="region of interest" description="Disordered" evidence="1">
    <location>
        <begin position="43"/>
        <end position="77"/>
    </location>
</feature>